<feature type="compositionally biased region" description="Low complexity" evidence="6">
    <location>
        <begin position="15"/>
        <end position="29"/>
    </location>
</feature>
<gene>
    <name evidence="7" type="ORF">TGDOM2_257030</name>
</gene>
<dbReference type="EMBL" id="AHZU02001535">
    <property type="protein sequence ID" value="KFG31337.1"/>
    <property type="molecule type" value="Genomic_DNA"/>
</dbReference>
<dbReference type="Pfam" id="PF10228">
    <property type="entry name" value="HPF1"/>
    <property type="match status" value="2"/>
</dbReference>
<sequence>MKTRATRKRSRPAKGSSAGAQAADTDTAATETKMENGSDDSTGTEVATLREGTRKQAARGENLDCGSKGESTPTAGAHGGFQVLSSLREKWVSCLRTELGLTLAGHSMSEVPGSSPSRAGAPSCGVLELWAFCMHLASQRNEDKPGLALEPIGLRLTGVFDLLAEQVTPNDETLPRRGRHFYDLPECLPVLDTFSTSSSLTPEGYHLCLFRDREDQQPHAVVSSVPSEGPLFAVVCADPELLTLPDPPVVSRSVEEPPRKQRGKKTRKAEGLDADQAASKAEDAHVPLLLSAVLLHCDRILAASSTPTARAKNGTKKSRTVEKKTEQRSQDPETQQNEYHVEEAKRIRSALVNWLNAELAVGDASLARIEANTQSWKQKRKKAVVSSDLSGLGVLVPYDAETETGYRSLGFTDSGLRKTILAIKAAPKEERDMQPLDELLNLAGIAMDEGDVGAALHLGRNLFLLDAPNEKCCRMLTPAKLLLRSAYYLLEQPHFAQVVEVAAEFRAENR</sequence>
<feature type="region of interest" description="Disordered" evidence="6">
    <location>
        <begin position="1"/>
        <end position="77"/>
    </location>
</feature>
<keyword evidence="5" id="KW-0539">Nucleus</keyword>
<dbReference type="InterPro" id="IPR019361">
    <property type="entry name" value="HPF1"/>
</dbReference>
<dbReference type="GO" id="GO:0005694">
    <property type="term" value="C:chromosome"/>
    <property type="evidence" value="ECO:0007669"/>
    <property type="project" value="UniProtKB-SubCell"/>
</dbReference>
<dbReference type="GO" id="GO:0042393">
    <property type="term" value="F:histone binding"/>
    <property type="evidence" value="ECO:0007669"/>
    <property type="project" value="InterPro"/>
</dbReference>
<dbReference type="PANTHER" id="PTHR13386">
    <property type="entry name" value="HISTONE PARYLATION FACTOR 1"/>
    <property type="match status" value="1"/>
</dbReference>
<feature type="region of interest" description="Disordered" evidence="6">
    <location>
        <begin position="245"/>
        <end position="280"/>
    </location>
</feature>
<protein>
    <submittedName>
        <fullName evidence="7">Putative C4orf27-like protein</fullName>
    </submittedName>
</protein>
<comment type="similarity">
    <text evidence="3">Belongs to the HPF1 family.</text>
</comment>
<comment type="caution">
    <text evidence="7">The sequence shown here is derived from an EMBL/GenBank/DDBJ whole genome shotgun (WGS) entry which is preliminary data.</text>
</comment>
<feature type="region of interest" description="Disordered" evidence="6">
    <location>
        <begin position="306"/>
        <end position="340"/>
    </location>
</feature>
<organism evidence="7 8">
    <name type="scientific">Toxoplasma gondii GAB2-2007-GAL-DOM2</name>
    <dbReference type="NCBI Taxonomy" id="1130820"/>
    <lineage>
        <taxon>Eukaryota</taxon>
        <taxon>Sar</taxon>
        <taxon>Alveolata</taxon>
        <taxon>Apicomplexa</taxon>
        <taxon>Conoidasida</taxon>
        <taxon>Coccidia</taxon>
        <taxon>Eucoccidiorida</taxon>
        <taxon>Eimeriorina</taxon>
        <taxon>Sarcocystidae</taxon>
        <taxon>Toxoplasma</taxon>
    </lineage>
</organism>
<evidence type="ECO:0000256" key="3">
    <source>
        <dbReference type="ARBA" id="ARBA00010803"/>
    </source>
</evidence>
<dbReference type="Proteomes" id="UP000028837">
    <property type="component" value="Unassembled WGS sequence"/>
</dbReference>
<evidence type="ECO:0000313" key="8">
    <source>
        <dbReference type="Proteomes" id="UP000028837"/>
    </source>
</evidence>
<keyword evidence="4" id="KW-0158">Chromosome</keyword>
<proteinExistence type="inferred from homology"/>
<dbReference type="VEuPathDB" id="ToxoDB:TGDOM2_257030"/>
<reference evidence="7 8" key="1">
    <citation type="submission" date="2014-02" db="EMBL/GenBank/DDBJ databases">
        <authorList>
            <person name="Sibley D."/>
            <person name="Venepally P."/>
            <person name="Karamycheva S."/>
            <person name="Hadjithomas M."/>
            <person name="Khan A."/>
            <person name="Brunk B."/>
            <person name="Roos D."/>
            <person name="Caler E."/>
            <person name="Lorenzi H."/>
        </authorList>
    </citation>
    <scope>NUCLEOTIDE SEQUENCE [LARGE SCALE GENOMIC DNA]</scope>
    <source>
        <strain evidence="7 8">GAB2-2007-GAL-DOM2</strain>
    </source>
</reference>
<comment type="subcellular location">
    <subcellularLocation>
        <location evidence="2">Chromosome</location>
    </subcellularLocation>
    <subcellularLocation>
        <location evidence="1">Nucleus</location>
    </subcellularLocation>
</comment>
<evidence type="ECO:0000313" key="7">
    <source>
        <dbReference type="EMBL" id="KFG31337.1"/>
    </source>
</evidence>
<dbReference type="GO" id="GO:0005634">
    <property type="term" value="C:nucleus"/>
    <property type="evidence" value="ECO:0007669"/>
    <property type="project" value="UniProtKB-SubCell"/>
</dbReference>
<evidence type="ECO:0000256" key="2">
    <source>
        <dbReference type="ARBA" id="ARBA00004286"/>
    </source>
</evidence>
<dbReference type="GO" id="GO:0006974">
    <property type="term" value="P:DNA damage response"/>
    <property type="evidence" value="ECO:0007669"/>
    <property type="project" value="InterPro"/>
</dbReference>
<dbReference type="GO" id="GO:0072572">
    <property type="term" value="F:poly-ADP-D-ribose binding"/>
    <property type="evidence" value="ECO:0007669"/>
    <property type="project" value="TreeGrafter"/>
</dbReference>
<feature type="compositionally biased region" description="Basic residues" evidence="6">
    <location>
        <begin position="1"/>
        <end position="12"/>
    </location>
</feature>
<name>A0A086JGR9_TOXGO</name>
<evidence type="ECO:0000256" key="5">
    <source>
        <dbReference type="ARBA" id="ARBA00023242"/>
    </source>
</evidence>
<evidence type="ECO:0000256" key="1">
    <source>
        <dbReference type="ARBA" id="ARBA00004123"/>
    </source>
</evidence>
<dbReference type="PANTHER" id="PTHR13386:SF1">
    <property type="entry name" value="HISTONE PARYLATION FACTOR 1"/>
    <property type="match status" value="1"/>
</dbReference>
<dbReference type="OrthoDB" id="348488at2759"/>
<dbReference type="AlphaFoldDB" id="A0A086JGR9"/>
<feature type="compositionally biased region" description="Basic and acidic residues" evidence="6">
    <location>
        <begin position="319"/>
        <end position="331"/>
    </location>
</feature>
<evidence type="ECO:0000256" key="4">
    <source>
        <dbReference type="ARBA" id="ARBA00022454"/>
    </source>
</evidence>
<accession>A0A086JGR9</accession>
<evidence type="ECO:0000256" key="6">
    <source>
        <dbReference type="SAM" id="MobiDB-lite"/>
    </source>
</evidence>